<evidence type="ECO:0000256" key="2">
    <source>
        <dbReference type="ARBA" id="ARBA00022475"/>
    </source>
</evidence>
<evidence type="ECO:0000313" key="8">
    <source>
        <dbReference type="Proteomes" id="UP000007844"/>
    </source>
</evidence>
<evidence type="ECO:0000256" key="4">
    <source>
        <dbReference type="ARBA" id="ARBA00022989"/>
    </source>
</evidence>
<feature type="transmembrane region" description="Helical" evidence="6">
    <location>
        <begin position="216"/>
        <end position="238"/>
    </location>
</feature>
<feature type="transmembrane region" description="Helical" evidence="6">
    <location>
        <begin position="147"/>
        <end position="167"/>
    </location>
</feature>
<feature type="transmembrane region" description="Helical" evidence="6">
    <location>
        <begin position="333"/>
        <end position="356"/>
    </location>
</feature>
<keyword evidence="3 6" id="KW-0812">Transmembrane</keyword>
<dbReference type="GO" id="GO:0005886">
    <property type="term" value="C:plasma membrane"/>
    <property type="evidence" value="ECO:0007669"/>
    <property type="project" value="UniProtKB-SubCell"/>
</dbReference>
<proteinExistence type="predicted"/>
<evidence type="ECO:0000313" key="7">
    <source>
        <dbReference type="EMBL" id="EGJ49489.1"/>
    </source>
</evidence>
<comment type="subcellular location">
    <subcellularLocation>
        <location evidence="1">Cell membrane</location>
        <topology evidence="1">Multi-pass membrane protein</topology>
    </subcellularLocation>
</comment>
<evidence type="ECO:0000256" key="5">
    <source>
        <dbReference type="ARBA" id="ARBA00023136"/>
    </source>
</evidence>
<feature type="transmembrane region" description="Helical" evidence="6">
    <location>
        <begin position="387"/>
        <end position="407"/>
    </location>
</feature>
<feature type="transmembrane region" description="Helical" evidence="6">
    <location>
        <begin position="294"/>
        <end position="313"/>
    </location>
</feature>
<protein>
    <submittedName>
        <fullName evidence="7">Polysaccharide biosynthesis protein</fullName>
    </submittedName>
</protein>
<evidence type="ECO:0000256" key="6">
    <source>
        <dbReference type="SAM" id="Phobius"/>
    </source>
</evidence>
<keyword evidence="2" id="KW-1003">Cell membrane</keyword>
<dbReference type="Proteomes" id="UP000007844">
    <property type="component" value="Chromosome"/>
</dbReference>
<keyword evidence="5 6" id="KW-0472">Membrane</keyword>
<feature type="transmembrane region" description="Helical" evidence="6">
    <location>
        <begin position="363"/>
        <end position="381"/>
    </location>
</feature>
<dbReference type="EMBL" id="CP003221">
    <property type="protein sequence ID" value="EGJ49489.1"/>
    <property type="molecule type" value="Genomic_DNA"/>
</dbReference>
<dbReference type="HOGENOM" id="CLU_602378_0_0_7"/>
<name>F3YXP5_DESAF</name>
<dbReference type="eggNOG" id="COG2244">
    <property type="taxonomic scope" value="Bacteria"/>
</dbReference>
<dbReference type="KEGG" id="daf:Desaf_1147"/>
<reference evidence="7 8" key="1">
    <citation type="journal article" date="2011" name="J. Bacteriol.">
        <title>Genome sequence of the mercury-methylating and pleomorphic Desulfovibrio africanus Strain Walvis Bay.</title>
        <authorList>
            <person name="Brown S.D."/>
            <person name="Wall J.D."/>
            <person name="Kucken A.M."/>
            <person name="Gilmour C.C."/>
            <person name="Podar M."/>
            <person name="Brandt C.C."/>
            <person name="Teshima H."/>
            <person name="Detter J.C."/>
            <person name="Han C.S."/>
            <person name="Land M.L."/>
            <person name="Lucas S."/>
            <person name="Han J."/>
            <person name="Pennacchio L."/>
            <person name="Nolan M."/>
            <person name="Pitluck S."/>
            <person name="Woyke T."/>
            <person name="Goodwin L."/>
            <person name="Palumbo A.V."/>
            <person name="Elias D.A."/>
        </authorList>
    </citation>
    <scope>NUCLEOTIDE SEQUENCE [LARGE SCALE GENOMIC DNA]</scope>
    <source>
        <strain evidence="7 8">Walvis Bay</strain>
    </source>
</reference>
<dbReference type="STRING" id="690850.Desaf_1147"/>
<evidence type="ECO:0000256" key="3">
    <source>
        <dbReference type="ARBA" id="ARBA00022692"/>
    </source>
</evidence>
<feature type="transmembrane region" description="Helical" evidence="6">
    <location>
        <begin position="12"/>
        <end position="32"/>
    </location>
</feature>
<dbReference type="RefSeq" id="WP_014259295.1">
    <property type="nucleotide sequence ID" value="NC_016629.1"/>
</dbReference>
<feature type="transmembrane region" description="Helical" evidence="6">
    <location>
        <begin position="117"/>
        <end position="135"/>
    </location>
</feature>
<gene>
    <name evidence="7" type="ORF">Desaf_1147</name>
</gene>
<sequence>MNMMRVLRSGSFLTLVDQGIFSVANFATSVFVGRYCMQEEMGEYTLGFTLINILLSLQLSLIVTPYSIYYPRRAGADRYEYTGSIFIHSLLLALCISAILLLASLLLGPWLDQGVKSILFTLSYVILFIMLRDLIRRACFARLEIGHVLFLDGIIAVFQIAGLYLLLRNGLLSAETALIIMGLTGVVAAAIWLLGKRGEVRFSLRKALGEVRISIALGKWVFLSGLLWLLSISLYPWLLAFFHNTAAAGVWGAAMGIVGFANPVILGVQNYLGPKMAHHYAADGIGRFESFIQGSVRAFFLLVLPMALGLWFFGENLLFLIYGQSYSNSGPVVQIMGLDMIVTGTAFCYGRALFVMEKAKADFLANVASFAFFLTIGILLVKMYGAVGVALGMMLGNAIASSIKYVIFRSQLRIHKAAVAHAYE</sequence>
<feature type="transmembrane region" description="Helical" evidence="6">
    <location>
        <begin position="90"/>
        <end position="111"/>
    </location>
</feature>
<dbReference type="PANTHER" id="PTHR30250:SF11">
    <property type="entry name" value="O-ANTIGEN TRANSPORTER-RELATED"/>
    <property type="match status" value="1"/>
</dbReference>
<dbReference type="InterPro" id="IPR050833">
    <property type="entry name" value="Poly_Biosynth_Transport"/>
</dbReference>
<accession>F3YXP5</accession>
<feature type="transmembrane region" description="Helical" evidence="6">
    <location>
        <begin position="250"/>
        <end position="273"/>
    </location>
</feature>
<organism evidence="7 8">
    <name type="scientific">Desulfocurvibacter africanus subsp. africanus str. Walvis Bay</name>
    <dbReference type="NCBI Taxonomy" id="690850"/>
    <lineage>
        <taxon>Bacteria</taxon>
        <taxon>Pseudomonadati</taxon>
        <taxon>Thermodesulfobacteriota</taxon>
        <taxon>Desulfovibrionia</taxon>
        <taxon>Desulfovibrionales</taxon>
        <taxon>Desulfovibrionaceae</taxon>
        <taxon>Desulfocurvibacter</taxon>
    </lineage>
</organism>
<keyword evidence="8" id="KW-1185">Reference proteome</keyword>
<evidence type="ECO:0000256" key="1">
    <source>
        <dbReference type="ARBA" id="ARBA00004651"/>
    </source>
</evidence>
<dbReference type="PANTHER" id="PTHR30250">
    <property type="entry name" value="PST FAMILY PREDICTED COLANIC ACID TRANSPORTER"/>
    <property type="match status" value="1"/>
</dbReference>
<feature type="transmembrane region" description="Helical" evidence="6">
    <location>
        <begin position="44"/>
        <end position="69"/>
    </location>
</feature>
<keyword evidence="4 6" id="KW-1133">Transmembrane helix</keyword>
<dbReference type="AlphaFoldDB" id="F3YXP5"/>
<feature type="transmembrane region" description="Helical" evidence="6">
    <location>
        <begin position="173"/>
        <end position="195"/>
    </location>
</feature>